<evidence type="ECO:0000256" key="4">
    <source>
        <dbReference type="SAM" id="MobiDB-lite"/>
    </source>
</evidence>
<evidence type="ECO:0000256" key="2">
    <source>
        <dbReference type="ARBA" id="ARBA00022448"/>
    </source>
</evidence>
<dbReference type="PANTHER" id="PTHR30290:SF9">
    <property type="entry name" value="OLIGOPEPTIDE-BINDING PROTEIN APPA"/>
    <property type="match status" value="1"/>
</dbReference>
<reference evidence="6 7" key="1">
    <citation type="journal article" date="2019" name="Int. J. Syst. Evol. Microbiol.">
        <title>The Global Catalogue of Microorganisms (GCM) 10K type strain sequencing project: providing services to taxonomists for standard genome sequencing and annotation.</title>
        <authorList>
            <consortium name="The Broad Institute Genomics Platform"/>
            <consortium name="The Broad Institute Genome Sequencing Center for Infectious Disease"/>
            <person name="Wu L."/>
            <person name="Ma J."/>
        </authorList>
    </citation>
    <scope>NUCLEOTIDE SEQUENCE [LARGE SCALE GENOMIC DNA]</scope>
    <source>
        <strain evidence="6 7">CGMCC 1.12859</strain>
    </source>
</reference>
<dbReference type="PANTHER" id="PTHR30290">
    <property type="entry name" value="PERIPLASMIC BINDING COMPONENT OF ABC TRANSPORTER"/>
    <property type="match status" value="1"/>
</dbReference>
<proteinExistence type="inferred from homology"/>
<evidence type="ECO:0000256" key="3">
    <source>
        <dbReference type="ARBA" id="ARBA00022729"/>
    </source>
</evidence>
<dbReference type="PROSITE" id="PS51318">
    <property type="entry name" value="TAT"/>
    <property type="match status" value="1"/>
</dbReference>
<dbReference type="Pfam" id="PF00496">
    <property type="entry name" value="SBP_bac_5"/>
    <property type="match status" value="1"/>
</dbReference>
<gene>
    <name evidence="6" type="ORF">ACFSAU_11145</name>
</gene>
<dbReference type="RefSeq" id="WP_267646776.1">
    <property type="nucleotide sequence ID" value="NZ_JANHGR010000001.1"/>
</dbReference>
<evidence type="ECO:0000313" key="7">
    <source>
        <dbReference type="Proteomes" id="UP001597139"/>
    </source>
</evidence>
<dbReference type="Gene3D" id="3.40.190.10">
    <property type="entry name" value="Periplasmic binding protein-like II"/>
    <property type="match status" value="1"/>
</dbReference>
<sequence length="621" mass="67586">MSDTDGVRRRRFLKATGGVATAGVLAGCAGGDGESTPPEALGSDTDSEGETDDESEETDSAPDDDLTTLRLINASANTLDPVATVLSTESEKVVQMYDGLVGKPHGGAGITNLIAESVDVSDDGTVYTFTLREDVVAHNGAEIDANAVVYSWERLAGSSNSTSDYVLLDDLGVAHETDDEGNYVPGSLGVEATGDYTVKVTLSSPYYAGLDIMADASFVIVPEGIVGDIDGYEGEISYDQFTTEPVGTGPFEFENWSPDNEASVTAFDGYYGEAPTIDRVHWQVMADPNAQFNHAMNRNVDVFPVPNAQYDAEKVSVEETDDIGREIGTYGPLQNDETADYLRIAGLSTAFMLFNTNNVIEPARKAVAYVMNHEQLSSNAYKGRLTAGYHMTPVSLWPGGPEAAEEHARENYPYGYDTSDIEAARSLMEEAGYSQDDPYEFEIINTPGSTNDLISQELRDQLSAAHIDLQINTAEFSTLLDREFAGNRDSGLGSWGMSWADPMNVLALLYPPNTQTTNNEGVESAPLVGLNWTGTDASERAREAWQTMQNNKRDTEEDRQIRADAIRKLEEANWEDCALINYGYPSNERFSYDWVDMPLFGELGALSKYADVEIDTDAQPT</sequence>
<evidence type="ECO:0000259" key="5">
    <source>
        <dbReference type="Pfam" id="PF00496"/>
    </source>
</evidence>
<evidence type="ECO:0000256" key="1">
    <source>
        <dbReference type="ARBA" id="ARBA00005695"/>
    </source>
</evidence>
<name>A0ABD6BTX3_9EURY</name>
<comment type="caution">
    <text evidence="6">The sequence shown here is derived from an EMBL/GenBank/DDBJ whole genome shotgun (WGS) entry which is preliminary data.</text>
</comment>
<dbReference type="InterPro" id="IPR006311">
    <property type="entry name" value="TAT_signal"/>
</dbReference>
<dbReference type="InterPro" id="IPR000914">
    <property type="entry name" value="SBP_5_dom"/>
</dbReference>
<evidence type="ECO:0000313" key="6">
    <source>
        <dbReference type="EMBL" id="MFD1568050.1"/>
    </source>
</evidence>
<keyword evidence="7" id="KW-1185">Reference proteome</keyword>
<organism evidence="6 7">
    <name type="scientific">Halolamina litorea</name>
    <dbReference type="NCBI Taxonomy" id="1515593"/>
    <lineage>
        <taxon>Archaea</taxon>
        <taxon>Methanobacteriati</taxon>
        <taxon>Methanobacteriota</taxon>
        <taxon>Stenosarchaea group</taxon>
        <taxon>Halobacteria</taxon>
        <taxon>Halobacteriales</taxon>
        <taxon>Haloferacaceae</taxon>
    </lineage>
</organism>
<feature type="compositionally biased region" description="Acidic residues" evidence="4">
    <location>
        <begin position="45"/>
        <end position="65"/>
    </location>
</feature>
<comment type="similarity">
    <text evidence="1">Belongs to the bacterial solute-binding protein 5 family.</text>
</comment>
<dbReference type="EMBL" id="JBHUCZ010000009">
    <property type="protein sequence ID" value="MFD1568050.1"/>
    <property type="molecule type" value="Genomic_DNA"/>
</dbReference>
<dbReference type="CDD" id="cd00995">
    <property type="entry name" value="PBP2_NikA_DppA_OppA_like"/>
    <property type="match status" value="1"/>
</dbReference>
<protein>
    <submittedName>
        <fullName evidence="6">ABC transporter substrate-binding protein</fullName>
    </submittedName>
</protein>
<keyword evidence="2" id="KW-0813">Transport</keyword>
<feature type="region of interest" description="Disordered" evidence="4">
    <location>
        <begin position="24"/>
        <end position="65"/>
    </location>
</feature>
<keyword evidence="3" id="KW-0732">Signal</keyword>
<accession>A0ABD6BTX3</accession>
<dbReference type="InterPro" id="IPR039424">
    <property type="entry name" value="SBP_5"/>
</dbReference>
<dbReference type="Gene3D" id="3.10.105.10">
    <property type="entry name" value="Dipeptide-binding Protein, Domain 3"/>
    <property type="match status" value="1"/>
</dbReference>
<dbReference type="AlphaFoldDB" id="A0ABD6BTX3"/>
<dbReference type="SUPFAM" id="SSF53850">
    <property type="entry name" value="Periplasmic binding protein-like II"/>
    <property type="match status" value="1"/>
</dbReference>
<dbReference type="Proteomes" id="UP001597139">
    <property type="component" value="Unassembled WGS sequence"/>
</dbReference>
<feature type="domain" description="Solute-binding protein family 5" evidence="5">
    <location>
        <begin position="111"/>
        <end position="513"/>
    </location>
</feature>